<protein>
    <submittedName>
        <fullName evidence="10">RDD family protein</fullName>
    </submittedName>
</protein>
<comment type="subcellular location">
    <subcellularLocation>
        <location evidence="1">Cell membrane</location>
        <topology evidence="1">Multi-pass membrane protein</topology>
    </subcellularLocation>
</comment>
<dbReference type="GO" id="GO:0005886">
    <property type="term" value="C:plasma membrane"/>
    <property type="evidence" value="ECO:0007669"/>
    <property type="project" value="UniProtKB-SubCell"/>
</dbReference>
<proteinExistence type="predicted"/>
<evidence type="ECO:0000313" key="10">
    <source>
        <dbReference type="EMBL" id="TRY19763.1"/>
    </source>
</evidence>
<keyword evidence="3 7" id="KW-0812">Transmembrane</keyword>
<evidence type="ECO:0000256" key="7">
    <source>
        <dbReference type="SAM" id="Phobius"/>
    </source>
</evidence>
<comment type="caution">
    <text evidence="10">The sequence shown here is derived from an EMBL/GenBank/DDBJ whole genome shotgun (WGS) entry which is preliminary data.</text>
</comment>
<feature type="transmembrane region" description="Helical" evidence="7">
    <location>
        <begin position="78"/>
        <end position="98"/>
    </location>
</feature>
<evidence type="ECO:0000313" key="11">
    <source>
        <dbReference type="Proteomes" id="UP000317638"/>
    </source>
</evidence>
<keyword evidence="5 7" id="KW-0472">Membrane</keyword>
<dbReference type="OrthoDB" id="5244233at2"/>
<keyword evidence="2" id="KW-1003">Cell membrane</keyword>
<evidence type="ECO:0000259" key="8">
    <source>
        <dbReference type="Pfam" id="PF06271"/>
    </source>
</evidence>
<gene>
    <name evidence="10" type="ORF">FOJ82_02465</name>
</gene>
<accession>A0A553K4X4</accession>
<feature type="region of interest" description="Disordered" evidence="6">
    <location>
        <begin position="36"/>
        <end position="55"/>
    </location>
</feature>
<dbReference type="PANTHER" id="PTHR36115">
    <property type="entry name" value="PROLINE-RICH ANTIGEN HOMOLOG-RELATED"/>
    <property type="match status" value="1"/>
</dbReference>
<dbReference type="Pfam" id="PF06271">
    <property type="entry name" value="RDD"/>
    <property type="match status" value="1"/>
</dbReference>
<dbReference type="AlphaFoldDB" id="A0A553K4X4"/>
<evidence type="ECO:0000256" key="6">
    <source>
        <dbReference type="SAM" id="MobiDB-lite"/>
    </source>
</evidence>
<feature type="compositionally biased region" description="Low complexity" evidence="6">
    <location>
        <begin position="44"/>
        <end position="55"/>
    </location>
</feature>
<sequence length="236" mass="25377">MSQTSHQPPAGWYPDPAGSGDERYWDGGTWSQVTRPTGGLHGTAQPQQAQWQQGHAQQPYGYAPGAAGTHGPARLAGWWWRVLASIVDSLVLLIPFAMVQSFLLGDAMVTLEQWSYDVLAEAERGSTTLPAFPQGLLSDYFGYLLVVMALTAAYRVVLVATAGGTVGQLACGLRVVREGDHSLGRIGWGTSAVRGILAVILFQVPVLGLVNALMPLFNRNRQTLHDLAAKTVVVKK</sequence>
<evidence type="ECO:0000256" key="3">
    <source>
        <dbReference type="ARBA" id="ARBA00022692"/>
    </source>
</evidence>
<dbReference type="InterPro" id="IPR051791">
    <property type="entry name" value="Pra-immunoreactive"/>
</dbReference>
<feature type="domain" description="RDD" evidence="8">
    <location>
        <begin position="75"/>
        <end position="230"/>
    </location>
</feature>
<evidence type="ECO:0000256" key="2">
    <source>
        <dbReference type="ARBA" id="ARBA00022475"/>
    </source>
</evidence>
<feature type="domain" description="DUF2510" evidence="9">
    <location>
        <begin position="10"/>
        <end position="38"/>
    </location>
</feature>
<dbReference type="InterPro" id="IPR010432">
    <property type="entry name" value="RDD"/>
</dbReference>
<keyword evidence="4 7" id="KW-1133">Transmembrane helix</keyword>
<evidence type="ECO:0000256" key="4">
    <source>
        <dbReference type="ARBA" id="ARBA00022989"/>
    </source>
</evidence>
<reference evidence="10 11" key="1">
    <citation type="submission" date="2019-07" db="EMBL/GenBank/DDBJ databases">
        <authorList>
            <person name="Zhou L.-Y."/>
        </authorList>
    </citation>
    <scope>NUCLEOTIDE SEQUENCE [LARGE SCALE GENOMIC DNA]</scope>
    <source>
        <strain evidence="10 11">YIM 101269</strain>
    </source>
</reference>
<organism evidence="10 11">
    <name type="scientific">Tessaracoccus rhinocerotis</name>
    <dbReference type="NCBI Taxonomy" id="1689449"/>
    <lineage>
        <taxon>Bacteria</taxon>
        <taxon>Bacillati</taxon>
        <taxon>Actinomycetota</taxon>
        <taxon>Actinomycetes</taxon>
        <taxon>Propionibacteriales</taxon>
        <taxon>Propionibacteriaceae</taxon>
        <taxon>Tessaracoccus</taxon>
    </lineage>
</organism>
<keyword evidence="11" id="KW-1185">Reference proteome</keyword>
<name>A0A553K4X4_9ACTN</name>
<dbReference type="RefSeq" id="WP_143936850.1">
    <property type="nucleotide sequence ID" value="NZ_VKKG01000001.1"/>
</dbReference>
<dbReference type="InterPro" id="IPR018929">
    <property type="entry name" value="DUF2510"/>
</dbReference>
<feature type="transmembrane region" description="Helical" evidence="7">
    <location>
        <begin position="140"/>
        <end position="171"/>
    </location>
</feature>
<dbReference type="Proteomes" id="UP000317638">
    <property type="component" value="Unassembled WGS sequence"/>
</dbReference>
<dbReference type="EMBL" id="VKKG01000001">
    <property type="protein sequence ID" value="TRY19763.1"/>
    <property type="molecule type" value="Genomic_DNA"/>
</dbReference>
<evidence type="ECO:0000256" key="5">
    <source>
        <dbReference type="ARBA" id="ARBA00023136"/>
    </source>
</evidence>
<evidence type="ECO:0000259" key="9">
    <source>
        <dbReference type="Pfam" id="PF10708"/>
    </source>
</evidence>
<dbReference type="Pfam" id="PF10708">
    <property type="entry name" value="DUF2510"/>
    <property type="match status" value="1"/>
</dbReference>
<evidence type="ECO:0000256" key="1">
    <source>
        <dbReference type="ARBA" id="ARBA00004651"/>
    </source>
</evidence>
<feature type="transmembrane region" description="Helical" evidence="7">
    <location>
        <begin position="192"/>
        <end position="214"/>
    </location>
</feature>